<evidence type="ECO:0000313" key="3">
    <source>
        <dbReference type="Proteomes" id="UP000287651"/>
    </source>
</evidence>
<proteinExistence type="predicted"/>
<reference evidence="2 3" key="1">
    <citation type="journal article" date="2014" name="Agronomy (Basel)">
        <title>A Draft Genome Sequence for Ensete ventricosum, the Drought-Tolerant Tree Against Hunger.</title>
        <authorList>
            <person name="Harrison J."/>
            <person name="Moore K.A."/>
            <person name="Paszkiewicz K."/>
            <person name="Jones T."/>
            <person name="Grant M."/>
            <person name="Ambacheew D."/>
            <person name="Muzemil S."/>
            <person name="Studholme D.J."/>
        </authorList>
    </citation>
    <scope>NUCLEOTIDE SEQUENCE [LARGE SCALE GENOMIC DNA]</scope>
</reference>
<dbReference type="AlphaFoldDB" id="A0A426Y3P1"/>
<evidence type="ECO:0000313" key="2">
    <source>
        <dbReference type="EMBL" id="RRT46363.1"/>
    </source>
</evidence>
<accession>A0A426Y3P1</accession>
<evidence type="ECO:0000256" key="1">
    <source>
        <dbReference type="SAM" id="MobiDB-lite"/>
    </source>
</evidence>
<name>A0A426Y3P1_ENSVE</name>
<gene>
    <name evidence="2" type="ORF">B296_00028489</name>
</gene>
<dbReference type="Proteomes" id="UP000287651">
    <property type="component" value="Unassembled WGS sequence"/>
</dbReference>
<protein>
    <submittedName>
        <fullName evidence="2">Uncharacterized protein</fullName>
    </submittedName>
</protein>
<comment type="caution">
    <text evidence="2">The sequence shown here is derived from an EMBL/GenBank/DDBJ whole genome shotgun (WGS) entry which is preliminary data.</text>
</comment>
<feature type="region of interest" description="Disordered" evidence="1">
    <location>
        <begin position="75"/>
        <end position="105"/>
    </location>
</feature>
<feature type="compositionally biased region" description="Low complexity" evidence="1">
    <location>
        <begin position="132"/>
        <end position="145"/>
    </location>
</feature>
<organism evidence="2 3">
    <name type="scientific">Ensete ventricosum</name>
    <name type="common">Abyssinian banana</name>
    <name type="synonym">Musa ensete</name>
    <dbReference type="NCBI Taxonomy" id="4639"/>
    <lineage>
        <taxon>Eukaryota</taxon>
        <taxon>Viridiplantae</taxon>
        <taxon>Streptophyta</taxon>
        <taxon>Embryophyta</taxon>
        <taxon>Tracheophyta</taxon>
        <taxon>Spermatophyta</taxon>
        <taxon>Magnoliopsida</taxon>
        <taxon>Liliopsida</taxon>
        <taxon>Zingiberales</taxon>
        <taxon>Musaceae</taxon>
        <taxon>Ensete</taxon>
    </lineage>
</organism>
<sequence>MRSLAEWPLVWVDRSGVDMVGRDQEALVGTEGSLEASQDREHMGEVESLLAVRDMTEAWLAEVGLSPVPRAKAASCISDRPRPDPLQGRPVVAKAPCRGQPPTAKAGCCAMPIGAASGTCRRGHPPLGKATGPLAARPQGAAPARRGCRSRATTLAHEQEQPSPTQG</sequence>
<feature type="region of interest" description="Disordered" evidence="1">
    <location>
        <begin position="119"/>
        <end position="167"/>
    </location>
</feature>
<dbReference type="EMBL" id="AMZH03015246">
    <property type="protein sequence ID" value="RRT46363.1"/>
    <property type="molecule type" value="Genomic_DNA"/>
</dbReference>